<keyword evidence="7" id="KW-1185">Reference proteome</keyword>
<evidence type="ECO:0000256" key="1">
    <source>
        <dbReference type="ARBA" id="ARBA00001947"/>
    </source>
</evidence>
<accession>G9QPP4</accession>
<dbReference type="Proteomes" id="UP000011747">
    <property type="component" value="Unassembled WGS sequence"/>
</dbReference>
<comment type="cofactor">
    <cofactor evidence="1">
        <name>Zn(2+)</name>
        <dbReference type="ChEBI" id="CHEBI:29105"/>
    </cofactor>
</comment>
<dbReference type="InterPro" id="IPR036866">
    <property type="entry name" value="RibonucZ/Hydroxyglut_hydro"/>
</dbReference>
<dbReference type="InterPro" id="IPR001279">
    <property type="entry name" value="Metallo-B-lactamas"/>
</dbReference>
<dbReference type="AlphaFoldDB" id="G9QPP4"/>
<dbReference type="HOGENOM" id="CLU_030571_5_2_9"/>
<dbReference type="GO" id="GO:0016787">
    <property type="term" value="F:hydrolase activity"/>
    <property type="evidence" value="ECO:0007669"/>
    <property type="project" value="UniProtKB-KW"/>
</dbReference>
<dbReference type="InterPro" id="IPR051453">
    <property type="entry name" value="MBL_Glyoxalase_II"/>
</dbReference>
<dbReference type="PANTHER" id="PTHR46233">
    <property type="entry name" value="HYDROXYACYLGLUTATHIONE HYDROLASE GLOC"/>
    <property type="match status" value="1"/>
</dbReference>
<dbReference type="CDD" id="cd06262">
    <property type="entry name" value="metallo-hydrolase-like_MBL-fold"/>
    <property type="match status" value="1"/>
</dbReference>
<evidence type="ECO:0000256" key="2">
    <source>
        <dbReference type="ARBA" id="ARBA00022723"/>
    </source>
</evidence>
<dbReference type="RefSeq" id="WP_003355341.1">
    <property type="nucleotide sequence ID" value="NZ_JH414764.1"/>
</dbReference>
<gene>
    <name evidence="6" type="ORF">HMPREF1015_00261</name>
</gene>
<reference evidence="6 7" key="1">
    <citation type="submission" date="2011-09" db="EMBL/GenBank/DDBJ databases">
        <title>The Genome Sequence of Bacillus smithii 7_3_47FAA.</title>
        <authorList>
            <consortium name="The Broad Institute Genome Sequencing Platform"/>
            <person name="Earl A."/>
            <person name="Ward D."/>
            <person name="Feldgarden M."/>
            <person name="Gevers D."/>
            <person name="Daigneault M."/>
            <person name="Strauss J."/>
            <person name="Allen-Vercoe E."/>
            <person name="Young S.K."/>
            <person name="Zeng Q."/>
            <person name="Gargeya S."/>
            <person name="Fitzgerald M."/>
            <person name="Haas B."/>
            <person name="Abouelleil A."/>
            <person name="Alvarado L."/>
            <person name="Arachchi H.M."/>
            <person name="Berlin A."/>
            <person name="Brown A."/>
            <person name="Chapman S.B."/>
            <person name="Chen Z."/>
            <person name="Dunbar C."/>
            <person name="Freedman E."/>
            <person name="Gearin G."/>
            <person name="Goldberg J."/>
            <person name="Griggs A."/>
            <person name="Gujja S."/>
            <person name="Heiman D."/>
            <person name="Howarth C."/>
            <person name="Larson L."/>
            <person name="Lui A."/>
            <person name="MacDonald P.J.P."/>
            <person name="Montmayeur A."/>
            <person name="Murphy C."/>
            <person name="Neiman D."/>
            <person name="Pearson M."/>
            <person name="Priest M."/>
            <person name="Roberts A."/>
            <person name="Saif S."/>
            <person name="Shea T."/>
            <person name="Shenoy N."/>
            <person name="Sisk P."/>
            <person name="Stolte C."/>
            <person name="Sykes S."/>
            <person name="Wortman J."/>
            <person name="Nusbaum C."/>
            <person name="Birren B."/>
        </authorList>
    </citation>
    <scope>NUCLEOTIDE SEQUENCE [LARGE SCALE GENOMIC DNA]</scope>
    <source>
        <strain evidence="6 7">7_3_47FAA</strain>
    </source>
</reference>
<evidence type="ECO:0000259" key="5">
    <source>
        <dbReference type="SMART" id="SM00849"/>
    </source>
</evidence>
<dbReference type="Pfam" id="PF00753">
    <property type="entry name" value="Lactamase_B"/>
    <property type="match status" value="1"/>
</dbReference>
<evidence type="ECO:0000313" key="6">
    <source>
        <dbReference type="EMBL" id="EHL73685.1"/>
    </source>
</evidence>
<dbReference type="EMBL" id="ACWF01000156">
    <property type="protein sequence ID" value="EHL73685.1"/>
    <property type="molecule type" value="Genomic_DNA"/>
</dbReference>
<dbReference type="Gene3D" id="3.60.15.10">
    <property type="entry name" value="Ribonuclease Z/Hydroxyacylglutathione hydrolase-like"/>
    <property type="match status" value="1"/>
</dbReference>
<keyword evidence="2" id="KW-0479">Metal-binding</keyword>
<evidence type="ECO:0000313" key="7">
    <source>
        <dbReference type="Proteomes" id="UP000011747"/>
    </source>
</evidence>
<dbReference type="GO" id="GO:0046872">
    <property type="term" value="F:metal ion binding"/>
    <property type="evidence" value="ECO:0007669"/>
    <property type="project" value="UniProtKB-KW"/>
</dbReference>
<feature type="domain" description="Metallo-beta-lactamase" evidence="5">
    <location>
        <begin position="12"/>
        <end position="192"/>
    </location>
</feature>
<comment type="caution">
    <text evidence="6">The sequence shown here is derived from an EMBL/GenBank/DDBJ whole genome shotgun (WGS) entry which is preliminary data.</text>
</comment>
<organism evidence="6 7">
    <name type="scientific">Bacillus smithii 7_3_47FAA</name>
    <dbReference type="NCBI Taxonomy" id="665952"/>
    <lineage>
        <taxon>Bacteria</taxon>
        <taxon>Bacillati</taxon>
        <taxon>Bacillota</taxon>
        <taxon>Bacilli</taxon>
        <taxon>Bacillales</taxon>
        <taxon>Bacillaceae</taxon>
        <taxon>Bacillus</taxon>
    </lineage>
</organism>
<evidence type="ECO:0000256" key="3">
    <source>
        <dbReference type="ARBA" id="ARBA00022801"/>
    </source>
</evidence>
<sequence length="211" mass="23937">MKWSRMPLGPLQTNCYILWNDDKDCIIFDPGDEGDKLCRWIDQHELKPLAILLTHAHFDHIGAVDQVRETYRIPVYVHENEAKWLLDPTLNGSQLFLRDKAVRVKPADVILTVEKELTLGSFRFQLLETPGHSPGSLSYYSQELEAVFCGDTLFNGSIGRTDLPGGNHEDLLKSIHERLLTLPEETVVLPGHGPETSIENEMDMNPFLNGF</sequence>
<dbReference type="GeneID" id="87582272"/>
<dbReference type="SUPFAM" id="SSF56281">
    <property type="entry name" value="Metallo-hydrolase/oxidoreductase"/>
    <property type="match status" value="1"/>
</dbReference>
<keyword evidence="4" id="KW-0862">Zinc</keyword>
<dbReference type="PANTHER" id="PTHR46233:SF3">
    <property type="entry name" value="HYDROXYACYLGLUTATHIONE HYDROLASE GLOC"/>
    <property type="match status" value="1"/>
</dbReference>
<evidence type="ECO:0000256" key="4">
    <source>
        <dbReference type="ARBA" id="ARBA00022833"/>
    </source>
</evidence>
<dbReference type="SMART" id="SM00849">
    <property type="entry name" value="Lactamase_B"/>
    <property type="match status" value="1"/>
</dbReference>
<name>G9QPP4_9BACI</name>
<protein>
    <recommendedName>
        <fullName evidence="5">Metallo-beta-lactamase domain-containing protein</fullName>
    </recommendedName>
</protein>
<keyword evidence="3" id="KW-0378">Hydrolase</keyword>
<proteinExistence type="predicted"/>
<dbReference type="PATRIC" id="fig|665952.3.peg.3148"/>